<dbReference type="GO" id="GO:0000976">
    <property type="term" value="F:transcription cis-regulatory region binding"/>
    <property type="evidence" value="ECO:0007669"/>
    <property type="project" value="TreeGrafter"/>
</dbReference>
<dbReference type="PANTHER" id="PTHR48111:SF1">
    <property type="entry name" value="TWO-COMPONENT RESPONSE REGULATOR ORR33"/>
    <property type="match status" value="1"/>
</dbReference>
<dbReference type="Gene3D" id="1.10.10.10">
    <property type="entry name" value="Winged helix-like DNA-binding domain superfamily/Winged helix DNA-binding domain"/>
    <property type="match status" value="1"/>
</dbReference>
<dbReference type="InterPro" id="IPR011006">
    <property type="entry name" value="CheY-like_superfamily"/>
</dbReference>
<dbReference type="InterPro" id="IPR001867">
    <property type="entry name" value="OmpR/PhoB-type_DNA-bd"/>
</dbReference>
<evidence type="ECO:0000256" key="1">
    <source>
        <dbReference type="ARBA" id="ARBA00022553"/>
    </source>
</evidence>
<evidence type="ECO:0000256" key="5">
    <source>
        <dbReference type="ARBA" id="ARBA00023163"/>
    </source>
</evidence>
<dbReference type="InterPro" id="IPR039420">
    <property type="entry name" value="WalR-like"/>
</dbReference>
<dbReference type="SMART" id="SM00862">
    <property type="entry name" value="Trans_reg_C"/>
    <property type="match status" value="1"/>
</dbReference>
<reference evidence="8" key="1">
    <citation type="submission" date="2016-10" db="EMBL/GenBank/DDBJ databases">
        <authorList>
            <person name="de Groot N.N."/>
        </authorList>
    </citation>
    <scope>NUCLEOTIDE SEQUENCE</scope>
</reference>
<sequence>MSIKILFLEDDALFAETIIDLLEEEGYFVAHFPNGQTALDATFKEKFDLYLLDINVPLIDGISLLGELRDAEDTTPAIFLTSHNDKETLEQGFLSGGDDFITKPFDTTEFLLRLSALLRRTKRKQIECIGLLCHDAMHKSILYDGVALELSKKEYELLVLLMEHANTPVPKELIYEELWSSADKGGSDGAIRVYINRLKQLLPHLKFENIRGFGYKLVP</sequence>
<dbReference type="Gene3D" id="3.40.50.2300">
    <property type="match status" value="1"/>
</dbReference>
<dbReference type="PROSITE" id="PS50110">
    <property type="entry name" value="RESPONSE_REGULATORY"/>
    <property type="match status" value="1"/>
</dbReference>
<dbReference type="GO" id="GO:0000156">
    <property type="term" value="F:phosphorelay response regulator activity"/>
    <property type="evidence" value="ECO:0007669"/>
    <property type="project" value="TreeGrafter"/>
</dbReference>
<dbReference type="InterPro" id="IPR001789">
    <property type="entry name" value="Sig_transdc_resp-reg_receiver"/>
</dbReference>
<proteinExistence type="predicted"/>
<accession>A0A1W1CCB5</accession>
<gene>
    <name evidence="8" type="ORF">MNB_SM-5-1413</name>
</gene>
<dbReference type="GO" id="GO:0005829">
    <property type="term" value="C:cytosol"/>
    <property type="evidence" value="ECO:0007669"/>
    <property type="project" value="TreeGrafter"/>
</dbReference>
<keyword evidence="4" id="KW-0238">DNA-binding</keyword>
<organism evidence="8">
    <name type="scientific">hydrothermal vent metagenome</name>
    <dbReference type="NCBI Taxonomy" id="652676"/>
    <lineage>
        <taxon>unclassified sequences</taxon>
        <taxon>metagenomes</taxon>
        <taxon>ecological metagenomes</taxon>
    </lineage>
</organism>
<evidence type="ECO:0000256" key="4">
    <source>
        <dbReference type="ARBA" id="ARBA00023125"/>
    </source>
</evidence>
<evidence type="ECO:0000259" key="7">
    <source>
        <dbReference type="PROSITE" id="PS51755"/>
    </source>
</evidence>
<dbReference type="AlphaFoldDB" id="A0A1W1CCB5"/>
<feature type="domain" description="OmpR/PhoB-type" evidence="7">
    <location>
        <begin position="123"/>
        <end position="219"/>
    </location>
</feature>
<evidence type="ECO:0000259" key="6">
    <source>
        <dbReference type="PROSITE" id="PS50110"/>
    </source>
</evidence>
<evidence type="ECO:0000256" key="3">
    <source>
        <dbReference type="ARBA" id="ARBA00023015"/>
    </source>
</evidence>
<dbReference type="Pfam" id="PF00486">
    <property type="entry name" value="Trans_reg_C"/>
    <property type="match status" value="1"/>
</dbReference>
<protein>
    <submittedName>
        <fullName evidence="8">Phosphate regulon transcriptional regulatory protein PhoB (SphR)</fullName>
    </submittedName>
</protein>
<dbReference type="Pfam" id="PF00072">
    <property type="entry name" value="Response_reg"/>
    <property type="match status" value="1"/>
</dbReference>
<dbReference type="InterPro" id="IPR036388">
    <property type="entry name" value="WH-like_DNA-bd_sf"/>
</dbReference>
<evidence type="ECO:0000256" key="2">
    <source>
        <dbReference type="ARBA" id="ARBA00023012"/>
    </source>
</evidence>
<feature type="domain" description="Response regulatory" evidence="6">
    <location>
        <begin position="4"/>
        <end position="118"/>
    </location>
</feature>
<keyword evidence="2" id="KW-0902">Two-component regulatory system</keyword>
<dbReference type="GO" id="GO:0006355">
    <property type="term" value="P:regulation of DNA-templated transcription"/>
    <property type="evidence" value="ECO:0007669"/>
    <property type="project" value="InterPro"/>
</dbReference>
<dbReference type="PANTHER" id="PTHR48111">
    <property type="entry name" value="REGULATOR OF RPOS"/>
    <property type="match status" value="1"/>
</dbReference>
<dbReference type="CDD" id="cd17574">
    <property type="entry name" value="REC_OmpR"/>
    <property type="match status" value="1"/>
</dbReference>
<name>A0A1W1CCB5_9ZZZZ</name>
<keyword evidence="1" id="KW-0597">Phosphoprotein</keyword>
<dbReference type="PROSITE" id="PS51755">
    <property type="entry name" value="OMPR_PHOB"/>
    <property type="match status" value="1"/>
</dbReference>
<evidence type="ECO:0000313" key="8">
    <source>
        <dbReference type="EMBL" id="SFV63352.1"/>
    </source>
</evidence>
<keyword evidence="3" id="KW-0805">Transcription regulation</keyword>
<dbReference type="SUPFAM" id="SSF52172">
    <property type="entry name" value="CheY-like"/>
    <property type="match status" value="1"/>
</dbReference>
<dbReference type="SMART" id="SM00448">
    <property type="entry name" value="REC"/>
    <property type="match status" value="1"/>
</dbReference>
<dbReference type="CDD" id="cd00383">
    <property type="entry name" value="trans_reg_C"/>
    <property type="match status" value="1"/>
</dbReference>
<dbReference type="EMBL" id="FPHH01000073">
    <property type="protein sequence ID" value="SFV63352.1"/>
    <property type="molecule type" value="Genomic_DNA"/>
</dbReference>
<dbReference type="GO" id="GO:0032993">
    <property type="term" value="C:protein-DNA complex"/>
    <property type="evidence" value="ECO:0007669"/>
    <property type="project" value="TreeGrafter"/>
</dbReference>
<keyword evidence="5" id="KW-0804">Transcription</keyword>